<evidence type="ECO:0000256" key="8">
    <source>
        <dbReference type="ARBA" id="ARBA00022723"/>
    </source>
</evidence>
<evidence type="ECO:0000256" key="3">
    <source>
        <dbReference type="ARBA" id="ARBA00004742"/>
    </source>
</evidence>
<dbReference type="GO" id="GO:0046872">
    <property type="term" value="F:metal ion binding"/>
    <property type="evidence" value="ECO:0007669"/>
    <property type="project" value="UniProtKB-KW"/>
</dbReference>
<comment type="pathway">
    <text evidence="3">Carbohydrate biosynthesis; gluconeogenesis.</text>
</comment>
<dbReference type="EC" id="2.7.9.2" evidence="5"/>
<name>A0A9W6FX34_9BACT</name>
<evidence type="ECO:0000259" key="15">
    <source>
        <dbReference type="Pfam" id="PF00391"/>
    </source>
</evidence>
<dbReference type="PANTHER" id="PTHR43030:SF1">
    <property type="entry name" value="PHOSPHOENOLPYRUVATE SYNTHASE"/>
    <property type="match status" value="1"/>
</dbReference>
<dbReference type="InterPro" id="IPR013815">
    <property type="entry name" value="ATP_grasp_subdomain_1"/>
</dbReference>
<evidence type="ECO:0000256" key="9">
    <source>
        <dbReference type="ARBA" id="ARBA00022741"/>
    </source>
</evidence>
<evidence type="ECO:0000256" key="13">
    <source>
        <dbReference type="ARBA" id="ARBA00033470"/>
    </source>
</evidence>
<keyword evidence="18" id="KW-1185">Reference proteome</keyword>
<comment type="caution">
    <text evidence="17">The sequence shown here is derived from an EMBL/GenBank/DDBJ whole genome shotgun (WGS) entry which is preliminary data.</text>
</comment>
<evidence type="ECO:0000256" key="6">
    <source>
        <dbReference type="ARBA" id="ARBA00021623"/>
    </source>
</evidence>
<sequence>MGIYTESDAMSFYSFLKLMAYRIFTPGALLRRKYGAFKSLLEFDRVAHREMAVLEGFYHNGEAVDFCAVKKSCRRLTHAVSKMIENLIVMAPRTYNILQEIFLSISSNICDLLTVDQKAASPPFALTYQEIGPEDAEKVGGKAAHLAVIHRELGIPVPRGFAVTSSAFHYFCDFNNLGPTILDALADLDIHSPSSLEATSRELVSRFMNASVPPEIEEILLKGYDDLFQTEDHAPTVSMRSSAVGEDAALSFAGQYRTVLNVTREQLCSAYKKVIASKYSPMALYYRIRNGLLDQETPMAVLVLEMVDVEAGGILYSADPLSSVSETVRIYSIWGLGELLVKGIVAPDLLEVSREGDFPLLNSRQASKEFKAVLHVEKGIETVSLDEGERGRLSLDEESARQLARWGVQLEAHFGSPQDVEWCKDRKGNLYILQSRPLGMEQSLQESRKKKETAVPNAVLLAAGEKASAGVGAGKVVKTTSKMDLKDIPRGAVLVAPVTSPKFTQIIERLSAVVTDVGSIAGHFASVAREWGIPLLVNTEIATQVLKDGETVTVDADGGRVYAGVAQDLLPLTCDLRGSPQETPFRRRLRRVLDWISPLNLTDPQNENFSPEHCKTVHDALRFIHEKAVEEMFSIGADRHQRSVRGAKKLLTDIPIAVYVLDLGEGLHPSAHFKKKVALQDIANRPLKALWRGLSHPSIEWASGLRHLDWQEFDRVSGGIFSMESQFLSSFALIARDYLNMNIRFGYHFVVLDTLCGLNPRENYVSLHFEGGGGDYEGRTLRVLFLSRVLEHYGFEVHPEGDMITAQVKKLSSEESEVFLEMAGRMFGFTRLLDIRLKGREEVEELVDEFLSNGVRPVESHP</sequence>
<dbReference type="GO" id="GO:0008986">
    <property type="term" value="F:pyruvate, water dikinase activity"/>
    <property type="evidence" value="ECO:0007669"/>
    <property type="project" value="UniProtKB-EC"/>
</dbReference>
<keyword evidence="10" id="KW-0418">Kinase</keyword>
<keyword evidence="12" id="KW-0460">Magnesium</keyword>
<accession>A0A9W6FX34</accession>
<protein>
    <recommendedName>
        <fullName evidence="6">Phosphoenolpyruvate synthase</fullName>
        <ecNumber evidence="5">2.7.9.2</ecNumber>
    </recommendedName>
    <alternativeName>
        <fullName evidence="13">Pyruvate, water dikinase</fullName>
    </alternativeName>
</protein>
<dbReference type="SUPFAM" id="SSF52009">
    <property type="entry name" value="Phosphohistidine domain"/>
    <property type="match status" value="1"/>
</dbReference>
<dbReference type="Proteomes" id="UP001144372">
    <property type="component" value="Unassembled WGS sequence"/>
</dbReference>
<evidence type="ECO:0000256" key="1">
    <source>
        <dbReference type="ARBA" id="ARBA00001946"/>
    </source>
</evidence>
<proteinExistence type="inferred from homology"/>
<organism evidence="17 18">
    <name type="scientific">Desulforhabdus amnigena</name>
    <dbReference type="NCBI Taxonomy" id="40218"/>
    <lineage>
        <taxon>Bacteria</taxon>
        <taxon>Pseudomonadati</taxon>
        <taxon>Thermodesulfobacteriota</taxon>
        <taxon>Syntrophobacteria</taxon>
        <taxon>Syntrophobacterales</taxon>
        <taxon>Syntrophobacteraceae</taxon>
        <taxon>Desulforhabdus</taxon>
    </lineage>
</organism>
<dbReference type="Gene3D" id="3.50.30.10">
    <property type="entry name" value="Phosphohistidine domain"/>
    <property type="match status" value="1"/>
</dbReference>
<dbReference type="GO" id="GO:0005524">
    <property type="term" value="F:ATP binding"/>
    <property type="evidence" value="ECO:0007669"/>
    <property type="project" value="UniProtKB-KW"/>
</dbReference>
<comment type="cofactor">
    <cofactor evidence="1">
        <name>Mg(2+)</name>
        <dbReference type="ChEBI" id="CHEBI:18420"/>
    </cofactor>
</comment>
<dbReference type="InterPro" id="IPR008279">
    <property type="entry name" value="PEP-util_enz_mobile_dom"/>
</dbReference>
<evidence type="ECO:0000256" key="10">
    <source>
        <dbReference type="ARBA" id="ARBA00022777"/>
    </source>
</evidence>
<feature type="domain" description="PEP-utilising enzyme mobile" evidence="15">
    <location>
        <begin position="488"/>
        <end position="559"/>
    </location>
</feature>
<comment type="catalytic activity">
    <reaction evidence="14">
        <text>pyruvate + ATP + H2O = phosphoenolpyruvate + AMP + phosphate + 2 H(+)</text>
        <dbReference type="Rhea" id="RHEA:11364"/>
        <dbReference type="ChEBI" id="CHEBI:15361"/>
        <dbReference type="ChEBI" id="CHEBI:15377"/>
        <dbReference type="ChEBI" id="CHEBI:15378"/>
        <dbReference type="ChEBI" id="CHEBI:30616"/>
        <dbReference type="ChEBI" id="CHEBI:43474"/>
        <dbReference type="ChEBI" id="CHEBI:58702"/>
        <dbReference type="ChEBI" id="CHEBI:456215"/>
        <dbReference type="EC" id="2.7.9.2"/>
    </reaction>
</comment>
<evidence type="ECO:0000256" key="2">
    <source>
        <dbReference type="ARBA" id="ARBA00002988"/>
    </source>
</evidence>
<keyword evidence="17" id="KW-0670">Pyruvate</keyword>
<dbReference type="Gene3D" id="3.30.1490.20">
    <property type="entry name" value="ATP-grasp fold, A domain"/>
    <property type="match status" value="1"/>
</dbReference>
<dbReference type="InterPro" id="IPR002192">
    <property type="entry name" value="PPDK_AMP/ATP-bd"/>
</dbReference>
<evidence type="ECO:0000313" key="17">
    <source>
        <dbReference type="EMBL" id="GLI36398.1"/>
    </source>
</evidence>
<keyword evidence="9" id="KW-0547">Nucleotide-binding</keyword>
<reference evidence="17" key="1">
    <citation type="submission" date="2022-12" db="EMBL/GenBank/DDBJ databases">
        <title>Reference genome sequencing for broad-spectrum identification of bacterial and archaeal isolates by mass spectrometry.</title>
        <authorList>
            <person name="Sekiguchi Y."/>
            <person name="Tourlousse D.M."/>
        </authorList>
    </citation>
    <scope>NUCLEOTIDE SEQUENCE</scope>
    <source>
        <strain evidence="17">ASRB1</strain>
    </source>
</reference>
<keyword evidence="8" id="KW-0479">Metal-binding</keyword>
<keyword evidence="7" id="KW-0808">Transferase</keyword>
<evidence type="ECO:0000259" key="16">
    <source>
        <dbReference type="Pfam" id="PF01326"/>
    </source>
</evidence>
<dbReference type="Pfam" id="PF00391">
    <property type="entry name" value="PEP-utilizers"/>
    <property type="match status" value="1"/>
</dbReference>
<dbReference type="InterPro" id="IPR036637">
    <property type="entry name" value="Phosphohistidine_dom_sf"/>
</dbReference>
<dbReference type="Pfam" id="PF01326">
    <property type="entry name" value="PPDK_N"/>
    <property type="match status" value="1"/>
</dbReference>
<evidence type="ECO:0000256" key="7">
    <source>
        <dbReference type="ARBA" id="ARBA00022679"/>
    </source>
</evidence>
<dbReference type="InterPro" id="IPR006319">
    <property type="entry name" value="PEP_synth"/>
</dbReference>
<feature type="domain" description="Pyruvate phosphate dikinase AMP/ATP-binding" evidence="16">
    <location>
        <begin position="137"/>
        <end position="452"/>
    </location>
</feature>
<evidence type="ECO:0000256" key="12">
    <source>
        <dbReference type="ARBA" id="ARBA00022842"/>
    </source>
</evidence>
<comment type="similarity">
    <text evidence="4">Belongs to the PEP-utilizing enzyme family.</text>
</comment>
<dbReference type="PANTHER" id="PTHR43030">
    <property type="entry name" value="PHOSPHOENOLPYRUVATE SYNTHASE"/>
    <property type="match status" value="1"/>
</dbReference>
<evidence type="ECO:0000256" key="4">
    <source>
        <dbReference type="ARBA" id="ARBA00007837"/>
    </source>
</evidence>
<keyword evidence="11" id="KW-0067">ATP-binding</keyword>
<evidence type="ECO:0000256" key="5">
    <source>
        <dbReference type="ARBA" id="ARBA00011996"/>
    </source>
</evidence>
<evidence type="ECO:0000256" key="11">
    <source>
        <dbReference type="ARBA" id="ARBA00022840"/>
    </source>
</evidence>
<dbReference type="Gene3D" id="3.30.470.20">
    <property type="entry name" value="ATP-grasp fold, B domain"/>
    <property type="match status" value="1"/>
</dbReference>
<dbReference type="EMBL" id="BSDR01000001">
    <property type="protein sequence ID" value="GLI36398.1"/>
    <property type="molecule type" value="Genomic_DNA"/>
</dbReference>
<gene>
    <name evidence="17" type="ORF">DAMNIGENAA_38310</name>
</gene>
<evidence type="ECO:0000256" key="14">
    <source>
        <dbReference type="ARBA" id="ARBA00047700"/>
    </source>
</evidence>
<dbReference type="AlphaFoldDB" id="A0A9W6FX34"/>
<comment type="function">
    <text evidence="2">Catalyzes the phosphorylation of pyruvate to phosphoenolpyruvate.</text>
</comment>
<evidence type="ECO:0000313" key="18">
    <source>
        <dbReference type="Proteomes" id="UP001144372"/>
    </source>
</evidence>
<dbReference type="SUPFAM" id="SSF56059">
    <property type="entry name" value="Glutathione synthetase ATP-binding domain-like"/>
    <property type="match status" value="1"/>
</dbReference>